<reference evidence="2" key="1">
    <citation type="journal article" date="2017" name="Appl. Environ. Microbiol.">
        <title>Molecular characterization of an Endozoicomonas-like organism causing infection in king scallop Pecten maximus L.</title>
        <authorList>
            <person name="Cano I."/>
            <person name="van Aerle R."/>
            <person name="Ross S."/>
            <person name="Verner-Jeffreys D.W."/>
            <person name="Paley R.K."/>
            <person name="Rimmer G."/>
            <person name="Ryder D."/>
            <person name="Hooper P."/>
            <person name="Stone D."/>
            <person name="Feist S.W."/>
        </authorList>
    </citation>
    <scope>NUCLEOTIDE SEQUENCE</scope>
</reference>
<accession>A0A2H9T9Q1</accession>
<gene>
    <name evidence="2" type="ORF">CI610_01093</name>
</gene>
<evidence type="ECO:0000259" key="1">
    <source>
        <dbReference type="Pfam" id="PF07238"/>
    </source>
</evidence>
<dbReference type="InterPro" id="IPR009875">
    <property type="entry name" value="PilZ_domain"/>
</dbReference>
<dbReference type="AlphaFoldDB" id="A0A2H9T9Q1"/>
<evidence type="ECO:0000313" key="2">
    <source>
        <dbReference type="EMBL" id="PJE79924.1"/>
    </source>
</evidence>
<feature type="domain" description="PilZ" evidence="1">
    <location>
        <begin position="9"/>
        <end position="100"/>
    </location>
</feature>
<dbReference type="EMBL" id="NSIT01000041">
    <property type="protein sequence ID" value="PJE79924.1"/>
    <property type="molecule type" value="Genomic_DNA"/>
</dbReference>
<sequence>MAGMKGLLSLKIEDAASLYEAYMPFVDGGGLFIPTEKSYQLGDEVFLKLNLPEEPDTLPIAAKVIWITLKGAQSRRMAGIGIQFMDVRGVAKAKIETLLAGALESGRETRTM</sequence>
<dbReference type="GO" id="GO:0035438">
    <property type="term" value="F:cyclic-di-GMP binding"/>
    <property type="evidence" value="ECO:0007669"/>
    <property type="project" value="InterPro"/>
</dbReference>
<dbReference type="Gene3D" id="2.40.10.220">
    <property type="entry name" value="predicted glycosyltransferase like domains"/>
    <property type="match status" value="1"/>
</dbReference>
<proteinExistence type="predicted"/>
<protein>
    <recommendedName>
        <fullName evidence="1">PilZ domain-containing protein</fullName>
    </recommendedName>
</protein>
<organism evidence="2">
    <name type="scientific">invertebrate metagenome</name>
    <dbReference type="NCBI Taxonomy" id="1711999"/>
    <lineage>
        <taxon>unclassified sequences</taxon>
        <taxon>metagenomes</taxon>
        <taxon>organismal metagenomes</taxon>
    </lineage>
</organism>
<comment type="caution">
    <text evidence="2">The sequence shown here is derived from an EMBL/GenBank/DDBJ whole genome shotgun (WGS) entry which is preliminary data.</text>
</comment>
<dbReference type="Pfam" id="PF07238">
    <property type="entry name" value="PilZ"/>
    <property type="match status" value="1"/>
</dbReference>
<name>A0A2H9T9Q1_9ZZZZ</name>